<gene>
    <name evidence="3" type="ORF">SAMN05414137_113109</name>
</gene>
<evidence type="ECO:0000256" key="1">
    <source>
        <dbReference type="ARBA" id="ARBA00023002"/>
    </source>
</evidence>
<protein>
    <submittedName>
        <fullName evidence="3">Pyridoxamine 5'-phosphate oxidase</fullName>
    </submittedName>
</protein>
<keyword evidence="4" id="KW-1185">Reference proteome</keyword>
<feature type="domain" description="Pyridoxamine 5'-phosphate oxidase N-terminal" evidence="2">
    <location>
        <begin position="14"/>
        <end position="147"/>
    </location>
</feature>
<dbReference type="EMBL" id="FOAZ01000013">
    <property type="protein sequence ID" value="SEL80553.1"/>
    <property type="molecule type" value="Genomic_DNA"/>
</dbReference>
<dbReference type="PANTHER" id="PTHR35176">
    <property type="entry name" value="HEME OXYGENASE HI_0854-RELATED"/>
    <property type="match status" value="1"/>
</dbReference>
<evidence type="ECO:0000259" key="2">
    <source>
        <dbReference type="Pfam" id="PF01243"/>
    </source>
</evidence>
<name>A0A1H7T703_STRJI</name>
<dbReference type="RefSeq" id="WP_042444185.1">
    <property type="nucleotide sequence ID" value="NZ_BBPN01000006.1"/>
</dbReference>
<dbReference type="InterPro" id="IPR011576">
    <property type="entry name" value="Pyridox_Oxase_N"/>
</dbReference>
<organism evidence="3 4">
    <name type="scientific">Streptacidiphilus jiangxiensis</name>
    <dbReference type="NCBI Taxonomy" id="235985"/>
    <lineage>
        <taxon>Bacteria</taxon>
        <taxon>Bacillati</taxon>
        <taxon>Actinomycetota</taxon>
        <taxon>Actinomycetes</taxon>
        <taxon>Kitasatosporales</taxon>
        <taxon>Streptomycetaceae</taxon>
        <taxon>Streptacidiphilus</taxon>
    </lineage>
</organism>
<dbReference type="Proteomes" id="UP000183015">
    <property type="component" value="Unassembled WGS sequence"/>
</dbReference>
<sequence length="158" mass="18130">MREQRHGRRIMMTTEERDAFLGEQRVCRVATVSGDGRPHVTPLWFAWDGSALWLYSIVRSRRWTELQTDPRVAVVVDSGEEYGELRGVELTGSVEPVGEAPRTGQKPVAALELVEKVFAVKYGFGEQMFHDGRHAWLRLAPETLTSWDFRKLGGRFRR</sequence>
<dbReference type="STRING" id="235985.SAMN05414137_113109"/>
<dbReference type="eggNOG" id="COG3467">
    <property type="taxonomic scope" value="Bacteria"/>
</dbReference>
<dbReference type="PANTHER" id="PTHR35176:SF6">
    <property type="entry name" value="HEME OXYGENASE HI_0854-RELATED"/>
    <property type="match status" value="1"/>
</dbReference>
<dbReference type="AlphaFoldDB" id="A0A1H7T703"/>
<dbReference type="OrthoDB" id="158738at2"/>
<dbReference type="GO" id="GO:0005829">
    <property type="term" value="C:cytosol"/>
    <property type="evidence" value="ECO:0007669"/>
    <property type="project" value="TreeGrafter"/>
</dbReference>
<reference evidence="4" key="1">
    <citation type="submission" date="2016-10" db="EMBL/GenBank/DDBJ databases">
        <authorList>
            <person name="Varghese N."/>
        </authorList>
    </citation>
    <scope>NUCLEOTIDE SEQUENCE [LARGE SCALE GENOMIC DNA]</scope>
    <source>
        <strain evidence="4">DSM 45096 / BCRC 16803 / CGMCC 4.1857 / CIP 109030 / JCM 12277 / KCTC 19219 / NBRC 100920 / 33214</strain>
    </source>
</reference>
<proteinExistence type="predicted"/>
<keyword evidence="1" id="KW-0560">Oxidoreductase</keyword>
<dbReference type="SUPFAM" id="SSF50475">
    <property type="entry name" value="FMN-binding split barrel"/>
    <property type="match status" value="1"/>
</dbReference>
<dbReference type="GO" id="GO:0070967">
    <property type="term" value="F:coenzyme F420 binding"/>
    <property type="evidence" value="ECO:0007669"/>
    <property type="project" value="TreeGrafter"/>
</dbReference>
<dbReference type="GO" id="GO:0016627">
    <property type="term" value="F:oxidoreductase activity, acting on the CH-CH group of donors"/>
    <property type="evidence" value="ECO:0007669"/>
    <property type="project" value="TreeGrafter"/>
</dbReference>
<dbReference type="InterPro" id="IPR052019">
    <property type="entry name" value="F420H2_bilvrd_red/Heme_oxyg"/>
</dbReference>
<dbReference type="Pfam" id="PF01243">
    <property type="entry name" value="PNPOx_N"/>
    <property type="match status" value="1"/>
</dbReference>
<dbReference type="InterPro" id="IPR012349">
    <property type="entry name" value="Split_barrel_FMN-bd"/>
</dbReference>
<dbReference type="Gene3D" id="2.30.110.10">
    <property type="entry name" value="Electron Transport, Fmn-binding Protein, Chain A"/>
    <property type="match status" value="1"/>
</dbReference>
<evidence type="ECO:0000313" key="3">
    <source>
        <dbReference type="EMBL" id="SEL80553.1"/>
    </source>
</evidence>
<accession>A0A1H7T703</accession>
<evidence type="ECO:0000313" key="4">
    <source>
        <dbReference type="Proteomes" id="UP000183015"/>
    </source>
</evidence>